<reference evidence="4" key="1">
    <citation type="journal article" date="2020" name="BMC">
        <title>Leishmania infection induces a limited differential gene expression in the sand fly midgut.</title>
        <authorList>
            <person name="Coutinho-Abreu I.V."/>
            <person name="Serafim T.D."/>
            <person name="Meneses C."/>
            <person name="Kamhawi S."/>
            <person name="Oliveira F."/>
            <person name="Valenzuela J.G."/>
        </authorList>
    </citation>
    <scope>NUCLEOTIDE SEQUENCE</scope>
    <source>
        <strain evidence="4">Jacobina</strain>
        <tissue evidence="4">Midgut</tissue>
    </source>
</reference>
<feature type="region of interest" description="Disordered" evidence="2">
    <location>
        <begin position="1817"/>
        <end position="1839"/>
    </location>
</feature>
<dbReference type="VEuPathDB" id="VectorBase:LLONM1_002049"/>
<feature type="compositionally biased region" description="Polar residues" evidence="2">
    <location>
        <begin position="1817"/>
        <end position="1835"/>
    </location>
</feature>
<feature type="coiled-coil region" evidence="1">
    <location>
        <begin position="518"/>
        <end position="552"/>
    </location>
</feature>
<sequence>MRFCRNGHCLLLPLIIIFASVAVSEDDLGQQRLQPESELYSQEIQAIADKLRAEYNAAVAASPSKYPHQVSGNYAGQYRTQGRGCGDAGCATSVTSKVTHSSNFGTKTQEELDTMAKDLAQEIIKDMQTGKLQYSQISQPNWFEQRAAQELEASGLRHSQSQSQSQYMGSSGRYQQQQQQQSTYGGYYKPQSSYVSQTNIHDSSRTVVTQRPQVTSSRHHVYDHLYEERLPNYQPPHMIHTNIENDYDTQVQQQINFHQNGHTYNRLPILIRPGSGSVQVNYTVSTYNRSADGSRSPPSTHVMTFNRNFTEGNKREQIQSILEEITRLNRSQLHGIDNLLSSLVIEIDDTNIGGNKQEIQDEIYKLIQQIRNQASMHTDWRYPYTGNQVTEEDLLYQEVQELRRNISHLIRSQEARPQQNTLSTYILSIQNSLSEEERRTQAVVIQQEIKRLTEEVRVWMNTQGITEEQRRHEIYSLQQEIERLKRILTEWNVQQVIPTANVGHVSSHIIQIEHTLNQEEKQRQTVIIQEEIERLRQEMEKWQRQTSGSAQQRQQQINLIWKEISTLNQIIEDWKAQQVHYPETPLSTYIVTIENTLTEQEKDEQAQVIQDEIQRLRHEMEQFSRMSSNNEHRRQNQILECRQEINKLTRIIEDWKATKPTITPENQLSTHIITIENNLTEEDKSYQSQVINTEIQRLRQELERWKHLQHVNEDKRRDQINLIRQEINKLTEIIEEWKDTQVTLQPQNLLSEHIITIENTFTEKEKEQQTVQILSEIERLRQEMERWKQLHHVNEEKRVQQVQLISQEINKLSQIVEHWKETRPTIVPGNQLSQHIITIEKTFTESDRSQQNAVIQEEINRLRQELHRWSQMQNVQEEKRQNQIAMIKNEISKLTEIVEEWKESRPTITEGNTLSTHFIKIENSLSEEEKVDQTNVIQQEIARLREEMQKWTRLHHVNEQERHQQVQLIRQEIHKLTDIVEHWKETRPTITAQNQLSTHIITIERNLTEEDKTHQTRVIQEEINRLRQELHRWTQMANVNEEKRQDQIQMIRLEIKKLTEIVEDWRQTKPTLTPENQLSTQIIIKENTMTEEEKVQQSSVIQAEIQRLRHELERWRRLQNVNKEKQQQQITIIQEEIQRLTEIVNDWNSSQNTIIPGKQMSLQIISMESTLTEEDKRQQTGLIQAEITRLQQELERWNHLTHVNNQKKQQQIFAIWQEINALSRILEDWRNTQVSGPENLLSSHIVAIESSLSEEEKLLQTVIIKDEIARLKEELEKWTRATHENQDVRQREITWIRNEIQKLQEILQNWQLTESQKSGGLLSAHILSIEHTLTEEQKERQIIVIKEELVRLRQELEKWKRQGNINREDREQQIFFIRQEINKLNEILSNWKAKDEIGSGGQLSTYILSIEHTLTTEQKEEQAKRINQEIARLNNEHKTWELRQGNPIEKQKHIGLILEEIRVLSKILEDWRLEKIGFDFSKLSSHILIMDHTLTGDELDQREKQIRGDIRRLRGEYQKWSSQRNIEESERQRLLRFIQQEIDLLNHILEEWQRRSNSPTLLSQFIRSIEQRLNNESKYFYSLLIIQEIERLQREGARWKNAQESEKQSMWYIEEAFGDSGFQEVKQRQLRLMHDEVHRLAQILREWGWRKTTAGRWIHPIYTQYTDLGARYPTVFIHNKNGHNSHRPPHQEINKNRGDQPPQVFEDDYFSEEDLEIEPGIGLYPVKPEIQLQSTPAPIRLPPPEPIPVVVPQGQREYRRREYKKTTITTTNQAAVPQFHLTASASASAFPSGWVTPRAVVEGSNFDNLETMSRTQTHTSARATRVNRQGATGQEPQREELDLQQQKMDWYDDTADLSQKLQNPDYEDVQAIVKDITEAPTTTEAPGFWKRLGEKAKSVFG</sequence>
<accession>A0A7G3AS25</accession>
<feature type="coiled-coil region" evidence="1">
    <location>
        <begin position="1416"/>
        <end position="1443"/>
    </location>
</feature>
<feature type="compositionally biased region" description="Low complexity" evidence="2">
    <location>
        <begin position="159"/>
        <end position="188"/>
    </location>
</feature>
<feature type="coiled-coil region" evidence="1">
    <location>
        <begin position="688"/>
        <end position="797"/>
    </location>
</feature>
<dbReference type="EMBL" id="GITU01005945">
    <property type="protein sequence ID" value="MBC1174648.1"/>
    <property type="molecule type" value="Transcribed_RNA"/>
</dbReference>
<feature type="coiled-coil region" evidence="1">
    <location>
        <begin position="1335"/>
        <end position="1362"/>
    </location>
</feature>
<feature type="coiled-coil region" evidence="1">
    <location>
        <begin position="1098"/>
        <end position="1143"/>
    </location>
</feature>
<evidence type="ECO:0000256" key="3">
    <source>
        <dbReference type="SAM" id="SignalP"/>
    </source>
</evidence>
<keyword evidence="3" id="KW-0732">Signal</keyword>
<feature type="region of interest" description="Disordered" evidence="2">
    <location>
        <begin position="153"/>
        <end position="190"/>
    </location>
</feature>
<feature type="coiled-coil region" evidence="1">
    <location>
        <begin position="852"/>
        <end position="904"/>
    </location>
</feature>
<feature type="region of interest" description="Disordered" evidence="2">
    <location>
        <begin position="1684"/>
        <end position="1703"/>
    </location>
</feature>
<feature type="coiled-coil region" evidence="1">
    <location>
        <begin position="1016"/>
        <end position="1068"/>
    </location>
</feature>
<evidence type="ECO:0000256" key="1">
    <source>
        <dbReference type="SAM" id="Coils"/>
    </source>
</evidence>
<feature type="coiled-coil region" evidence="1">
    <location>
        <begin position="934"/>
        <end position="961"/>
    </location>
</feature>
<feature type="compositionally biased region" description="Basic and acidic residues" evidence="2">
    <location>
        <begin position="1689"/>
        <end position="1698"/>
    </location>
</feature>
<proteinExistence type="predicted"/>
<organism evidence="4">
    <name type="scientific">Lutzomyia longipalpis</name>
    <name type="common">Sand fly</name>
    <dbReference type="NCBI Taxonomy" id="7200"/>
    <lineage>
        <taxon>Eukaryota</taxon>
        <taxon>Metazoa</taxon>
        <taxon>Ecdysozoa</taxon>
        <taxon>Arthropoda</taxon>
        <taxon>Hexapoda</taxon>
        <taxon>Insecta</taxon>
        <taxon>Pterygota</taxon>
        <taxon>Neoptera</taxon>
        <taxon>Endopterygota</taxon>
        <taxon>Diptera</taxon>
        <taxon>Nematocera</taxon>
        <taxon>Psychodoidea</taxon>
        <taxon>Psychodidae</taxon>
        <taxon>Lutzomyia</taxon>
        <taxon>Lutzomyia</taxon>
    </lineage>
</organism>
<protein>
    <submittedName>
        <fullName evidence="4">Putative myosin class ii heavy chain</fullName>
    </submittedName>
</protein>
<evidence type="ECO:0000313" key="4">
    <source>
        <dbReference type="EMBL" id="MBC1174648.1"/>
    </source>
</evidence>
<keyword evidence="1" id="KW-0175">Coiled coil</keyword>
<feature type="coiled-coil region" evidence="1">
    <location>
        <begin position="599"/>
        <end position="658"/>
    </location>
</feature>
<evidence type="ECO:0000256" key="2">
    <source>
        <dbReference type="SAM" id="MobiDB-lite"/>
    </source>
</evidence>
<feature type="signal peptide" evidence="3">
    <location>
        <begin position="1"/>
        <end position="24"/>
    </location>
</feature>
<name>A0A7G3AS25_LUTLO</name>
<feature type="chain" id="PRO_5028801268" evidence="3">
    <location>
        <begin position="25"/>
        <end position="1901"/>
    </location>
</feature>